<name>A0A9X5AU38_9BRAD</name>
<evidence type="ECO:0000313" key="2">
    <source>
        <dbReference type="EMBL" id="MTW18019.1"/>
    </source>
</evidence>
<dbReference type="InterPro" id="IPR025375">
    <property type="entry name" value="DUF4365"/>
</dbReference>
<evidence type="ECO:0000259" key="1">
    <source>
        <dbReference type="Pfam" id="PF14280"/>
    </source>
</evidence>
<organism evidence="2 3">
    <name type="scientific">Rhodoplanes serenus</name>
    <dbReference type="NCBI Taxonomy" id="200615"/>
    <lineage>
        <taxon>Bacteria</taxon>
        <taxon>Pseudomonadati</taxon>
        <taxon>Pseudomonadota</taxon>
        <taxon>Alphaproteobacteria</taxon>
        <taxon>Hyphomicrobiales</taxon>
        <taxon>Nitrobacteraceae</taxon>
        <taxon>Rhodoplanes</taxon>
    </lineage>
</organism>
<protein>
    <submittedName>
        <fullName evidence="2">DUF4365 domain-containing protein</fullName>
    </submittedName>
</protein>
<accession>A0A9X5AU38</accession>
<proteinExistence type="predicted"/>
<dbReference type="Pfam" id="PF14280">
    <property type="entry name" value="DUF4365"/>
    <property type="match status" value="1"/>
</dbReference>
<dbReference type="EMBL" id="WNKV01000014">
    <property type="protein sequence ID" value="MTW18019.1"/>
    <property type="molecule type" value="Genomic_DNA"/>
</dbReference>
<dbReference type="AlphaFoldDB" id="A0A9X5AU38"/>
<sequence>MALPDPHLLDELATAYIQIMAAAAGAVIAVSRLDYGVDGTLKLLLHAAGNRYIESGYPVDFQLKGTTVASATNSDVVYDLNARNHDLLVARPVSATPYFLFLVCFPMERDNWLVAERERLILNAAAYWWSETGAPTGNRSTVRIKIPRERRLTPGSISAMLEGSRDRFA</sequence>
<dbReference type="RefSeq" id="WP_155480583.1">
    <property type="nucleotide sequence ID" value="NZ_WNKV01000014.1"/>
</dbReference>
<reference evidence="2 3" key="1">
    <citation type="submission" date="2019-11" db="EMBL/GenBank/DDBJ databases">
        <title>Whole-genome sequence of Rhodoplanes serenus DSM 18633, type strain.</title>
        <authorList>
            <person name="Kyndt J.A."/>
            <person name="Meyer T.E."/>
        </authorList>
    </citation>
    <scope>NUCLEOTIDE SEQUENCE [LARGE SCALE GENOMIC DNA]</scope>
    <source>
        <strain evidence="2 3">DSM 18633</strain>
    </source>
</reference>
<feature type="domain" description="DUF4365" evidence="1">
    <location>
        <begin position="11"/>
        <end position="161"/>
    </location>
</feature>
<evidence type="ECO:0000313" key="3">
    <source>
        <dbReference type="Proteomes" id="UP000438991"/>
    </source>
</evidence>
<gene>
    <name evidence="2" type="ORF">GJ689_17580</name>
</gene>
<comment type="caution">
    <text evidence="2">The sequence shown here is derived from an EMBL/GenBank/DDBJ whole genome shotgun (WGS) entry which is preliminary data.</text>
</comment>
<dbReference type="Proteomes" id="UP000438991">
    <property type="component" value="Unassembled WGS sequence"/>
</dbReference>